<feature type="region of interest" description="Disordered" evidence="1">
    <location>
        <begin position="22"/>
        <end position="49"/>
    </location>
</feature>
<gene>
    <name evidence="2" type="ORF">GB927_007700</name>
</gene>
<feature type="compositionally biased region" description="Basic and acidic residues" evidence="1">
    <location>
        <begin position="22"/>
        <end position="35"/>
    </location>
</feature>
<reference evidence="2" key="1">
    <citation type="submission" date="2021-07" db="EMBL/GenBank/DDBJ databases">
        <title>Shinella sp. nov., a novel member of the genus Shinella from water.</title>
        <authorList>
            <person name="Deng Y."/>
        </authorList>
    </citation>
    <scope>NUCLEOTIDE SEQUENCE</scope>
    <source>
        <strain evidence="2">CPCC 100929</strain>
    </source>
</reference>
<keyword evidence="3" id="KW-1185">Reference proteome</keyword>
<accession>A0ABT1R402</accession>
<dbReference type="EMBL" id="WHSB02000002">
    <property type="protein sequence ID" value="MCQ4629911.1"/>
    <property type="molecule type" value="Genomic_DNA"/>
</dbReference>
<protein>
    <submittedName>
        <fullName evidence="2">Uncharacterized protein</fullName>
    </submittedName>
</protein>
<dbReference type="RefSeq" id="WP_256116085.1">
    <property type="nucleotide sequence ID" value="NZ_WHSB02000002.1"/>
</dbReference>
<evidence type="ECO:0000313" key="3">
    <source>
        <dbReference type="Proteomes" id="UP000996601"/>
    </source>
</evidence>
<name>A0ABT1R402_9HYPH</name>
<proteinExistence type="predicted"/>
<sequence length="49" mass="5698">MSTRLTLDEIVARLRQLADEARELSDRIEERRSALDEEPEDMPNQSQLA</sequence>
<organism evidence="2 3">
    <name type="scientific">Shinella lacus</name>
    <dbReference type="NCBI Taxonomy" id="2654216"/>
    <lineage>
        <taxon>Bacteria</taxon>
        <taxon>Pseudomonadati</taxon>
        <taxon>Pseudomonadota</taxon>
        <taxon>Alphaproteobacteria</taxon>
        <taxon>Hyphomicrobiales</taxon>
        <taxon>Rhizobiaceae</taxon>
        <taxon>Shinella</taxon>
    </lineage>
</organism>
<dbReference type="Proteomes" id="UP000996601">
    <property type="component" value="Unassembled WGS sequence"/>
</dbReference>
<evidence type="ECO:0000313" key="2">
    <source>
        <dbReference type="EMBL" id="MCQ4629911.1"/>
    </source>
</evidence>
<evidence type="ECO:0000256" key="1">
    <source>
        <dbReference type="SAM" id="MobiDB-lite"/>
    </source>
</evidence>
<comment type="caution">
    <text evidence="2">The sequence shown here is derived from an EMBL/GenBank/DDBJ whole genome shotgun (WGS) entry which is preliminary data.</text>
</comment>